<gene>
    <name evidence="2" type="ORF">GBM96_04670</name>
</gene>
<organism evidence="2 3">
    <name type="scientific">Sutterella seckii</name>
    <dbReference type="NCBI Taxonomy" id="1944635"/>
    <lineage>
        <taxon>Bacteria</taxon>
        <taxon>Pseudomonadati</taxon>
        <taxon>Pseudomonadota</taxon>
        <taxon>Betaproteobacteria</taxon>
        <taxon>Burkholderiales</taxon>
        <taxon>Sutterellaceae</taxon>
        <taxon>Sutterella</taxon>
    </lineage>
</organism>
<sequence length="889" mass="96600">MPNRVIVNLTELCSDSHPLEGIMPARKPVNSSPLRFGLSNAPYGGFIKSLLVAALLSAVASSSTAYAYQERSLTLNGPFFDEYQREDFEDSIVDTRDETNWVHDPTIVGNNLKTVFVTDSAEGFTGIHSGHLAVETHAKGILRNSNLLDVSIVKWTNGYERTWVNARVTQNHKPTEQSGTLNVIVTANQALRAEVSALSLGLSSLGFGLTENGGTLDVSATAEADMYAESQIKFASTLALPEEGTVLKREDYSLRYYMSPYARNYGIYFVNSIGMLAFPSKCDVVLKNSGVLNVSGAIKIRDEQITLDPVIDAPLGRYESNSHYAEIRAFGPTNPTTSEHFIASFQVVGMRGGFMSYENYDAQSASALSTPVQYPESLIHTIQLVNTGTITAKASVEKALTKNGEAAELQFTDDSSPVEVYGMFAEAHAPQIRVEMANYGFIQSSGGDRNHAVFARASNNGQIDISAITVRAGEGGGTALTERPIAVQDSVGESAGTVSWENATLYVLPDFGFKDPINIRDLFVFYDGNGTAEINPDLTGKPGFKAIQGIDDLFPVYSTGSTLADQTAEVRMNAEKAQGRTLASNLLASDAERRHRMYRMTDRQAASGVGSAGKPFAFFAEPYFAVGNRTIANSKADSEATGLFAGAVWHSENASLMLFGMWDRTRTDERKNIGRTDADGWLLGLTGRMTIPVGSDVFKPWGEVLLAAGRSSGDADLMMMRGLLKSEADFRSTQYTAGLRGGASVEFLPRHVIEPSLGVFWVHSKLDDFHTDFGANFGNINYRGTTLSDVEATAQVKWQYLGESEGVAFRPYALLGMTHLLKRDDSKMEVSYGVHGDAAELEREKTYGFAELGLTFEAGKSWDIGLGAGLEFSDSTRSGMFSAKTVFRF</sequence>
<dbReference type="EMBL" id="WEHW01000011">
    <property type="protein sequence ID" value="KAB7651671.1"/>
    <property type="molecule type" value="Genomic_DNA"/>
</dbReference>
<dbReference type="GO" id="GO:0019867">
    <property type="term" value="C:outer membrane"/>
    <property type="evidence" value="ECO:0007669"/>
    <property type="project" value="InterPro"/>
</dbReference>
<comment type="caution">
    <text evidence="2">The sequence shown here is derived from an EMBL/GenBank/DDBJ whole genome shotgun (WGS) entry which is preliminary data.</text>
</comment>
<evidence type="ECO:0000313" key="3">
    <source>
        <dbReference type="Proteomes" id="UP000469462"/>
    </source>
</evidence>
<dbReference type="Proteomes" id="UP000469462">
    <property type="component" value="Unassembled WGS sequence"/>
</dbReference>
<dbReference type="Gene3D" id="2.40.128.130">
    <property type="entry name" value="Autotransporter beta-domain"/>
    <property type="match status" value="1"/>
</dbReference>
<keyword evidence="3" id="KW-1185">Reference proteome</keyword>
<dbReference type="SMART" id="SM00869">
    <property type="entry name" value="Autotransporter"/>
    <property type="match status" value="1"/>
</dbReference>
<dbReference type="InterPro" id="IPR005546">
    <property type="entry name" value="Autotransporte_beta"/>
</dbReference>
<dbReference type="Pfam" id="PF03797">
    <property type="entry name" value="Autotransporter"/>
    <property type="match status" value="1"/>
</dbReference>
<dbReference type="InterPro" id="IPR006315">
    <property type="entry name" value="OM_autotransptr_brl_dom"/>
</dbReference>
<proteinExistence type="predicted"/>
<protein>
    <submittedName>
        <fullName evidence="2">Autotransporter outer membrane beta-barrel domain-containing protein</fullName>
    </submittedName>
</protein>
<dbReference type="SUPFAM" id="SSF103515">
    <property type="entry name" value="Autotransporter"/>
    <property type="match status" value="1"/>
</dbReference>
<dbReference type="InterPro" id="IPR036709">
    <property type="entry name" value="Autotransporte_beta_dom_sf"/>
</dbReference>
<evidence type="ECO:0000313" key="2">
    <source>
        <dbReference type="EMBL" id="KAB7651671.1"/>
    </source>
</evidence>
<accession>A0AAI9SCD7</accession>
<reference evidence="2 3" key="1">
    <citation type="submission" date="2019-10" db="EMBL/GenBank/DDBJ databases">
        <title>Genome diversity of Sutterella seckii.</title>
        <authorList>
            <person name="Chaplin A.V."/>
            <person name="Sokolova S.R."/>
            <person name="Mosin K.A."/>
            <person name="Ivanova E.L."/>
            <person name="Kochetkova T.O."/>
            <person name="Goltsov A.Y."/>
            <person name="Trofimov D.Y."/>
            <person name="Efimov B.A."/>
        </authorList>
    </citation>
    <scope>NUCLEOTIDE SEQUENCE [LARGE SCALE GENOMIC DNA]</scope>
    <source>
        <strain evidence="2 3">ASD3426</strain>
    </source>
</reference>
<dbReference type="PROSITE" id="PS51208">
    <property type="entry name" value="AUTOTRANSPORTER"/>
    <property type="match status" value="1"/>
</dbReference>
<dbReference type="AlphaFoldDB" id="A0AAI9SCD7"/>
<evidence type="ECO:0000259" key="1">
    <source>
        <dbReference type="PROSITE" id="PS51208"/>
    </source>
</evidence>
<dbReference type="NCBIfam" id="TIGR01414">
    <property type="entry name" value="autotrans_barl"/>
    <property type="match status" value="1"/>
</dbReference>
<name>A0AAI9SCD7_9BURK</name>
<feature type="domain" description="Autotransporter" evidence="1">
    <location>
        <begin position="611"/>
        <end position="889"/>
    </location>
</feature>